<dbReference type="EMBL" id="LAZR01000305">
    <property type="protein sequence ID" value="KKN75706.1"/>
    <property type="molecule type" value="Genomic_DNA"/>
</dbReference>
<dbReference type="AlphaFoldDB" id="A0A0F9VQE7"/>
<sequence length="63" mass="7285">MNQETKSRIVLYCFNCEATFVREIFESGIMPCDCGTFDCEPAAFQVDKLSVRVFMRNNPNVRL</sequence>
<proteinExistence type="predicted"/>
<evidence type="ECO:0000313" key="1">
    <source>
        <dbReference type="EMBL" id="KKN75706.1"/>
    </source>
</evidence>
<comment type="caution">
    <text evidence="1">The sequence shown here is derived from an EMBL/GenBank/DDBJ whole genome shotgun (WGS) entry which is preliminary data.</text>
</comment>
<organism evidence="1">
    <name type="scientific">marine sediment metagenome</name>
    <dbReference type="NCBI Taxonomy" id="412755"/>
    <lineage>
        <taxon>unclassified sequences</taxon>
        <taxon>metagenomes</taxon>
        <taxon>ecological metagenomes</taxon>
    </lineage>
</organism>
<protein>
    <submittedName>
        <fullName evidence="1">Uncharacterized protein</fullName>
    </submittedName>
</protein>
<reference evidence="1" key="1">
    <citation type="journal article" date="2015" name="Nature">
        <title>Complex archaea that bridge the gap between prokaryotes and eukaryotes.</title>
        <authorList>
            <person name="Spang A."/>
            <person name="Saw J.H."/>
            <person name="Jorgensen S.L."/>
            <person name="Zaremba-Niedzwiedzka K."/>
            <person name="Martijn J."/>
            <person name="Lind A.E."/>
            <person name="van Eijk R."/>
            <person name="Schleper C."/>
            <person name="Guy L."/>
            <person name="Ettema T.J."/>
        </authorList>
    </citation>
    <scope>NUCLEOTIDE SEQUENCE</scope>
</reference>
<name>A0A0F9VQE7_9ZZZZ</name>
<accession>A0A0F9VQE7</accession>
<gene>
    <name evidence="1" type="ORF">LCGC14_0378090</name>
</gene>